<dbReference type="PANTHER" id="PTHR38467:SF1">
    <property type="entry name" value="CONJUGATIVE TRANSFER: ASSEMBLY"/>
    <property type="match status" value="1"/>
</dbReference>
<gene>
    <name evidence="2" type="primary">traG</name>
    <name evidence="2" type="ORF">DWX97_26385</name>
</gene>
<dbReference type="InterPro" id="IPR053155">
    <property type="entry name" value="F-pilin_assembly_TraC"/>
</dbReference>
<dbReference type="InterPro" id="IPR024451">
    <property type="entry name" value="TraG_N_Bacteroidetes"/>
</dbReference>
<evidence type="ECO:0000259" key="1">
    <source>
        <dbReference type="Pfam" id="PF12991"/>
    </source>
</evidence>
<evidence type="ECO:0000313" key="3">
    <source>
        <dbReference type="Proteomes" id="UP000283341"/>
    </source>
</evidence>
<feature type="domain" description="TraG N-terminal Bacteroidetes" evidence="1">
    <location>
        <begin position="3"/>
        <end position="54"/>
    </location>
</feature>
<dbReference type="PANTHER" id="PTHR38467">
    <property type="match status" value="1"/>
</dbReference>
<dbReference type="AlphaFoldDB" id="A0A412I0K2"/>
<proteinExistence type="predicted"/>
<evidence type="ECO:0000313" key="2">
    <source>
        <dbReference type="EMBL" id="RGS30400.1"/>
    </source>
</evidence>
<feature type="non-terminal residue" evidence="2">
    <location>
        <position position="254"/>
    </location>
</feature>
<dbReference type="EMBL" id="QRVJ01000049">
    <property type="protein sequence ID" value="RGS30400.1"/>
    <property type="molecule type" value="Genomic_DNA"/>
</dbReference>
<reference evidence="2 3" key="1">
    <citation type="submission" date="2018-08" db="EMBL/GenBank/DDBJ databases">
        <title>A genome reference for cultivated species of the human gut microbiota.</title>
        <authorList>
            <person name="Zou Y."/>
            <person name="Xue W."/>
            <person name="Luo G."/>
        </authorList>
    </citation>
    <scope>NUCLEOTIDE SEQUENCE [LARGE SCALE GENOMIC DNA]</scope>
    <source>
        <strain evidence="2 3">AF22-3AC</strain>
    </source>
</reference>
<dbReference type="RefSeq" id="WP_118404067.1">
    <property type="nucleotide sequence ID" value="NZ_QRVJ01000049.1"/>
</dbReference>
<dbReference type="Pfam" id="PF12991">
    <property type="entry name" value="DUF3875"/>
    <property type="match status" value="1"/>
</dbReference>
<dbReference type="NCBIfam" id="TIGR03783">
    <property type="entry name" value="Bac_Flav_CT_G"/>
    <property type="match status" value="1"/>
</dbReference>
<organism evidence="2 3">
    <name type="scientific">Bacteroides cellulosilyticus</name>
    <dbReference type="NCBI Taxonomy" id="246787"/>
    <lineage>
        <taxon>Bacteria</taxon>
        <taxon>Pseudomonadati</taxon>
        <taxon>Bacteroidota</taxon>
        <taxon>Bacteroidia</taxon>
        <taxon>Bacteroidales</taxon>
        <taxon>Bacteroidaceae</taxon>
        <taxon>Bacteroides</taxon>
    </lineage>
</organism>
<dbReference type="InterPro" id="IPR022509">
    <property type="entry name" value="Conjugation_ATPase_TraG"/>
</dbReference>
<name>A0A412I0K2_9BACE</name>
<protein>
    <submittedName>
        <fullName evidence="2">TraG family conjugative transposon ATPase</fullName>
    </submittedName>
</protein>
<dbReference type="Proteomes" id="UP000283341">
    <property type="component" value="Unassembled WGS sequence"/>
</dbReference>
<sequence length="254" mass="29464">MRNTSKMTTLENKFPLLSVEHGCIISKDADITVAFEVELPELYTVTGAEYEAIHGCWCKAIKVLPDFCVVHKQDWFIKERYKPELQKDDMSFLSRSFERHFNERPYLKHSCYLYLTKTTKERNRMQSNFSTLCRGHIIPKELDRETAGKFMEAAEQFERIMNDSGFVRLRRLSTDELVGTEKSAGLIERYFSLMPEGDTALQDIDLSAREMRIGDNRLCLHTLSNAEDMPGKVATDIRYEKLSTDRSDCRLSFA</sequence>
<comment type="caution">
    <text evidence="2">The sequence shown here is derived from an EMBL/GenBank/DDBJ whole genome shotgun (WGS) entry which is preliminary data.</text>
</comment>
<accession>A0A412I0K2</accession>